<dbReference type="KEGG" id="paek:D3873_09480"/>
<dbReference type="RefSeq" id="WP_119883809.1">
    <property type="nucleotide sequence ID" value="NZ_CP032418.1"/>
</dbReference>
<keyword evidence="3" id="KW-1185">Reference proteome</keyword>
<dbReference type="PROSITE" id="PS51257">
    <property type="entry name" value="PROKAR_LIPOPROTEIN"/>
    <property type="match status" value="1"/>
</dbReference>
<sequence>MKKIIVLLGVIVLTLSACSNTGTEEEKNKRLEITNMQLGIGAIDNTDQLEIQKFSYDLTISNEEKLALNEESIEIVLTDWMMQHTLEDKMTEKNFESESIHIKGYVTFNTKGLSKKEIIDHSPFIEGVKMVNKAGEEIFLKSQFL</sequence>
<feature type="chain" id="PRO_5038989117" description="Lipoprotein" evidence="1">
    <location>
        <begin position="20"/>
        <end position="145"/>
    </location>
</feature>
<keyword evidence="1" id="KW-0732">Signal</keyword>
<protein>
    <recommendedName>
        <fullName evidence="4">Lipoprotein</fullName>
    </recommendedName>
</protein>
<dbReference type="OrthoDB" id="2967847at2"/>
<dbReference type="EMBL" id="CP032418">
    <property type="protein sequence ID" value="AYC30092.1"/>
    <property type="molecule type" value="Genomic_DNA"/>
</dbReference>
<evidence type="ECO:0000256" key="1">
    <source>
        <dbReference type="SAM" id="SignalP"/>
    </source>
</evidence>
<dbReference type="Proteomes" id="UP000265725">
    <property type="component" value="Chromosome"/>
</dbReference>
<feature type="signal peptide" evidence="1">
    <location>
        <begin position="1"/>
        <end position="19"/>
    </location>
</feature>
<accession>A0A385YX55</accession>
<name>A0A385YX55_9BACL</name>
<proteinExistence type="predicted"/>
<evidence type="ECO:0000313" key="3">
    <source>
        <dbReference type="Proteomes" id="UP000265725"/>
    </source>
</evidence>
<evidence type="ECO:0000313" key="2">
    <source>
        <dbReference type="EMBL" id="AYC30092.1"/>
    </source>
</evidence>
<evidence type="ECO:0008006" key="4">
    <source>
        <dbReference type="Google" id="ProtNLM"/>
    </source>
</evidence>
<dbReference type="AlphaFoldDB" id="A0A385YX55"/>
<reference evidence="3" key="1">
    <citation type="submission" date="2018-09" db="EMBL/GenBank/DDBJ databases">
        <authorList>
            <person name="Zhu H."/>
        </authorList>
    </citation>
    <scope>NUCLEOTIDE SEQUENCE [LARGE SCALE GENOMIC DNA]</scope>
    <source>
        <strain evidence="3">K2R23-3</strain>
    </source>
</reference>
<gene>
    <name evidence="2" type="ORF">D3873_09480</name>
</gene>
<organism evidence="2 3">
    <name type="scientific">Paenisporosarcina cavernae</name>
    <dbReference type="NCBI Taxonomy" id="2320858"/>
    <lineage>
        <taxon>Bacteria</taxon>
        <taxon>Bacillati</taxon>
        <taxon>Bacillota</taxon>
        <taxon>Bacilli</taxon>
        <taxon>Bacillales</taxon>
        <taxon>Caryophanaceae</taxon>
        <taxon>Paenisporosarcina</taxon>
    </lineage>
</organism>